<evidence type="ECO:0000259" key="3">
    <source>
        <dbReference type="Pfam" id="PF03959"/>
    </source>
</evidence>
<dbReference type="Pfam" id="PF03959">
    <property type="entry name" value="FSH1"/>
    <property type="match status" value="1"/>
</dbReference>
<name>A0AAN6VR15_9PEZI</name>
<comment type="similarity">
    <text evidence="1">Belongs to the LovG family.</text>
</comment>
<dbReference type="InterPro" id="IPR050593">
    <property type="entry name" value="LovG"/>
</dbReference>
<keyword evidence="2 4" id="KW-0378">Hydrolase</keyword>
<evidence type="ECO:0000313" key="4">
    <source>
        <dbReference type="EMBL" id="KAK4155749.1"/>
    </source>
</evidence>
<dbReference type="EMBL" id="MU856881">
    <property type="protein sequence ID" value="KAK4155749.1"/>
    <property type="molecule type" value="Genomic_DNA"/>
</dbReference>
<organism evidence="4 5">
    <name type="scientific">Chaetomidium leptoderma</name>
    <dbReference type="NCBI Taxonomy" id="669021"/>
    <lineage>
        <taxon>Eukaryota</taxon>
        <taxon>Fungi</taxon>
        <taxon>Dikarya</taxon>
        <taxon>Ascomycota</taxon>
        <taxon>Pezizomycotina</taxon>
        <taxon>Sordariomycetes</taxon>
        <taxon>Sordariomycetidae</taxon>
        <taxon>Sordariales</taxon>
        <taxon>Chaetomiaceae</taxon>
        <taxon>Chaetomidium</taxon>
    </lineage>
</organism>
<proteinExistence type="inferred from homology"/>
<feature type="domain" description="Serine hydrolase" evidence="3">
    <location>
        <begin position="2"/>
        <end position="233"/>
    </location>
</feature>
<keyword evidence="5" id="KW-1185">Reference proteome</keyword>
<evidence type="ECO:0000313" key="5">
    <source>
        <dbReference type="Proteomes" id="UP001302745"/>
    </source>
</evidence>
<evidence type="ECO:0000256" key="2">
    <source>
        <dbReference type="ARBA" id="ARBA00022801"/>
    </source>
</evidence>
<dbReference type="PANTHER" id="PTHR48070">
    <property type="entry name" value="ESTERASE OVCA2"/>
    <property type="match status" value="1"/>
</dbReference>
<reference evidence="4" key="1">
    <citation type="journal article" date="2023" name="Mol. Phylogenet. Evol.">
        <title>Genome-scale phylogeny and comparative genomics of the fungal order Sordariales.</title>
        <authorList>
            <person name="Hensen N."/>
            <person name="Bonometti L."/>
            <person name="Westerberg I."/>
            <person name="Brannstrom I.O."/>
            <person name="Guillou S."/>
            <person name="Cros-Aarteil S."/>
            <person name="Calhoun S."/>
            <person name="Haridas S."/>
            <person name="Kuo A."/>
            <person name="Mondo S."/>
            <person name="Pangilinan J."/>
            <person name="Riley R."/>
            <person name="LaButti K."/>
            <person name="Andreopoulos B."/>
            <person name="Lipzen A."/>
            <person name="Chen C."/>
            <person name="Yan M."/>
            <person name="Daum C."/>
            <person name="Ng V."/>
            <person name="Clum A."/>
            <person name="Steindorff A."/>
            <person name="Ohm R.A."/>
            <person name="Martin F."/>
            <person name="Silar P."/>
            <person name="Natvig D.O."/>
            <person name="Lalanne C."/>
            <person name="Gautier V."/>
            <person name="Ament-Velasquez S.L."/>
            <person name="Kruys A."/>
            <person name="Hutchinson M.I."/>
            <person name="Powell A.J."/>
            <person name="Barry K."/>
            <person name="Miller A.N."/>
            <person name="Grigoriev I.V."/>
            <person name="Debuchy R."/>
            <person name="Gladieux P."/>
            <person name="Hiltunen Thoren M."/>
            <person name="Johannesson H."/>
        </authorList>
    </citation>
    <scope>NUCLEOTIDE SEQUENCE</scope>
    <source>
        <strain evidence="4">CBS 538.74</strain>
    </source>
</reference>
<comment type="caution">
    <text evidence="4">The sequence shown here is derived from an EMBL/GenBank/DDBJ whole genome shotgun (WGS) entry which is preliminary data.</text>
</comment>
<protein>
    <submittedName>
        <fullName evidence="4">Serine hydrolase FSH</fullName>
    </submittedName>
</protein>
<dbReference type="GO" id="GO:0005737">
    <property type="term" value="C:cytoplasm"/>
    <property type="evidence" value="ECO:0007669"/>
    <property type="project" value="TreeGrafter"/>
</dbReference>
<dbReference type="InterPro" id="IPR005645">
    <property type="entry name" value="FSH-like_dom"/>
</dbReference>
<sequence length="245" mass="26223">MKPKILLLHGSGTNASIFGLQSRKLAALLQPHFDLVYLDAPTPCPPGPGVLPFFEGCEPYLTWMDDSGAVPEQAYWEGEAFEKLVGEVRGLMALEEEEGGLVGVVGFSMGAKVGMEVVRRLEADDNIEEGGEKGKTGGGVKVVVAVCGTVPFRGGVASSTTAASEGDEAREKAYRASLDKGRVKAESVHLIGDGDPWRAEGEKLVEFFEDEGRRVIRFRGAHHMPADDAVNRQVVRVILAACKGV</sequence>
<evidence type="ECO:0000256" key="1">
    <source>
        <dbReference type="ARBA" id="ARBA00005863"/>
    </source>
</evidence>
<gene>
    <name evidence="4" type="ORF">C8A00DRAFT_31409</name>
</gene>
<dbReference type="Gene3D" id="3.40.50.1820">
    <property type="entry name" value="alpha/beta hydrolase"/>
    <property type="match status" value="1"/>
</dbReference>
<dbReference type="GO" id="GO:0016787">
    <property type="term" value="F:hydrolase activity"/>
    <property type="evidence" value="ECO:0007669"/>
    <property type="project" value="UniProtKB-KW"/>
</dbReference>
<dbReference type="InterPro" id="IPR029058">
    <property type="entry name" value="AB_hydrolase_fold"/>
</dbReference>
<dbReference type="GO" id="GO:0005634">
    <property type="term" value="C:nucleus"/>
    <property type="evidence" value="ECO:0007669"/>
    <property type="project" value="TreeGrafter"/>
</dbReference>
<dbReference type="GO" id="GO:0044550">
    <property type="term" value="P:secondary metabolite biosynthetic process"/>
    <property type="evidence" value="ECO:0007669"/>
    <property type="project" value="TreeGrafter"/>
</dbReference>
<dbReference type="SUPFAM" id="SSF53474">
    <property type="entry name" value="alpha/beta-Hydrolases"/>
    <property type="match status" value="1"/>
</dbReference>
<reference evidence="4" key="2">
    <citation type="submission" date="2023-05" db="EMBL/GenBank/DDBJ databases">
        <authorList>
            <consortium name="Lawrence Berkeley National Laboratory"/>
            <person name="Steindorff A."/>
            <person name="Hensen N."/>
            <person name="Bonometti L."/>
            <person name="Westerberg I."/>
            <person name="Brannstrom I.O."/>
            <person name="Guillou S."/>
            <person name="Cros-Aarteil S."/>
            <person name="Calhoun S."/>
            <person name="Haridas S."/>
            <person name="Kuo A."/>
            <person name="Mondo S."/>
            <person name="Pangilinan J."/>
            <person name="Riley R."/>
            <person name="Labutti K."/>
            <person name="Andreopoulos B."/>
            <person name="Lipzen A."/>
            <person name="Chen C."/>
            <person name="Yanf M."/>
            <person name="Daum C."/>
            <person name="Ng V."/>
            <person name="Clum A."/>
            <person name="Ohm R."/>
            <person name="Martin F."/>
            <person name="Silar P."/>
            <person name="Natvig D."/>
            <person name="Lalanne C."/>
            <person name="Gautier V."/>
            <person name="Ament-Velasquez S.L."/>
            <person name="Kruys A."/>
            <person name="Hutchinson M.I."/>
            <person name="Powell A.J."/>
            <person name="Barry K."/>
            <person name="Miller A.N."/>
            <person name="Grigoriev I.V."/>
            <person name="Debuchy R."/>
            <person name="Gladieux P."/>
            <person name="Thoren M.H."/>
            <person name="Johannesson H."/>
        </authorList>
    </citation>
    <scope>NUCLEOTIDE SEQUENCE</scope>
    <source>
        <strain evidence="4">CBS 538.74</strain>
    </source>
</reference>
<dbReference type="AlphaFoldDB" id="A0AAN6VR15"/>
<dbReference type="Proteomes" id="UP001302745">
    <property type="component" value="Unassembled WGS sequence"/>
</dbReference>
<accession>A0AAN6VR15</accession>
<dbReference type="PANTHER" id="PTHR48070:SF3">
    <property type="entry name" value="ESTERASE DBAE-RELATED"/>
    <property type="match status" value="1"/>
</dbReference>